<name>A0A238W5C1_HALVU</name>
<keyword evidence="2" id="KW-1185">Reference proteome</keyword>
<evidence type="ECO:0000313" key="2">
    <source>
        <dbReference type="Proteomes" id="UP000198397"/>
    </source>
</evidence>
<evidence type="ECO:0000313" key="1">
    <source>
        <dbReference type="EMBL" id="SNR41607.1"/>
    </source>
</evidence>
<protein>
    <submittedName>
        <fullName evidence="1">Uncharacterized protein</fullName>
    </submittedName>
</protein>
<gene>
    <name evidence="1" type="ORF">SAMN06264855_105128</name>
</gene>
<sequence length="37" mass="4416">MFLQTQMIGRLYLKKNNIILMRTSMNLIVVRYTVIVT</sequence>
<dbReference type="AlphaFoldDB" id="A0A238W5C1"/>
<accession>A0A238W5C1</accession>
<organism evidence="1 2">
    <name type="scientific">Halorubrum vacuolatum</name>
    <name type="common">Natronobacterium vacuolatum</name>
    <dbReference type="NCBI Taxonomy" id="63740"/>
    <lineage>
        <taxon>Archaea</taxon>
        <taxon>Methanobacteriati</taxon>
        <taxon>Methanobacteriota</taxon>
        <taxon>Stenosarchaea group</taxon>
        <taxon>Halobacteria</taxon>
        <taxon>Halobacteriales</taxon>
        <taxon>Haloferacaceae</taxon>
        <taxon>Halorubrum</taxon>
    </lineage>
</organism>
<dbReference type="Proteomes" id="UP000198397">
    <property type="component" value="Unassembled WGS sequence"/>
</dbReference>
<dbReference type="EMBL" id="FZNQ01000005">
    <property type="protein sequence ID" value="SNR41607.1"/>
    <property type="molecule type" value="Genomic_DNA"/>
</dbReference>
<reference evidence="1 2" key="1">
    <citation type="submission" date="2017-06" db="EMBL/GenBank/DDBJ databases">
        <authorList>
            <person name="Kim H.J."/>
            <person name="Triplett B.A."/>
        </authorList>
    </citation>
    <scope>NUCLEOTIDE SEQUENCE [LARGE SCALE GENOMIC DNA]</scope>
    <source>
        <strain evidence="1 2">DSM 8800</strain>
    </source>
</reference>
<proteinExistence type="predicted"/>